<dbReference type="Proteomes" id="UP000501690">
    <property type="component" value="Linkage Group LG7"/>
</dbReference>
<name>A0A4D6MJW3_VIGUN</name>
<proteinExistence type="predicted"/>
<dbReference type="AlphaFoldDB" id="A0A4D6MJW3"/>
<keyword evidence="2" id="KW-1185">Reference proteome</keyword>
<sequence>MSRSSELGSPRRDMQGLVPLFCLRLSLRRRIFGLGERSSRLGEVSRSGESLSPKREFKECFDVGLTRSPGERFDSWAKCDLAQASRISHRWVCWCSIGCGPERILELWLGIRVKHMAFYGLWPGMTFLELWLGIADEHEELLSCSSSWRVLPSWDVTNYVHIWELHLALRCVIRIMVPARALSVVADRCGSKAL</sequence>
<organism evidence="1 2">
    <name type="scientific">Vigna unguiculata</name>
    <name type="common">Cowpea</name>
    <dbReference type="NCBI Taxonomy" id="3917"/>
    <lineage>
        <taxon>Eukaryota</taxon>
        <taxon>Viridiplantae</taxon>
        <taxon>Streptophyta</taxon>
        <taxon>Embryophyta</taxon>
        <taxon>Tracheophyta</taxon>
        <taxon>Spermatophyta</taxon>
        <taxon>Magnoliopsida</taxon>
        <taxon>eudicotyledons</taxon>
        <taxon>Gunneridae</taxon>
        <taxon>Pentapetalae</taxon>
        <taxon>rosids</taxon>
        <taxon>fabids</taxon>
        <taxon>Fabales</taxon>
        <taxon>Fabaceae</taxon>
        <taxon>Papilionoideae</taxon>
        <taxon>50 kb inversion clade</taxon>
        <taxon>NPAAA clade</taxon>
        <taxon>indigoferoid/millettioid clade</taxon>
        <taxon>Phaseoleae</taxon>
        <taxon>Vigna</taxon>
    </lineage>
</organism>
<protein>
    <submittedName>
        <fullName evidence="1">Uncharacterized protein</fullName>
    </submittedName>
</protein>
<gene>
    <name evidence="1" type="ORF">DEO72_LG7g1577</name>
</gene>
<accession>A0A4D6MJW3</accession>
<reference evidence="1 2" key="1">
    <citation type="submission" date="2019-04" db="EMBL/GenBank/DDBJ databases">
        <title>An improved genome assembly and genetic linkage map for asparagus bean, Vigna unguiculata ssp. sesquipedialis.</title>
        <authorList>
            <person name="Xia Q."/>
            <person name="Zhang R."/>
            <person name="Dong Y."/>
        </authorList>
    </citation>
    <scope>NUCLEOTIDE SEQUENCE [LARGE SCALE GENOMIC DNA]</scope>
    <source>
        <tissue evidence="1">Leaf</tissue>
    </source>
</reference>
<dbReference type="EMBL" id="CP039351">
    <property type="protein sequence ID" value="QCE00287.1"/>
    <property type="molecule type" value="Genomic_DNA"/>
</dbReference>
<evidence type="ECO:0000313" key="1">
    <source>
        <dbReference type="EMBL" id="QCE00287.1"/>
    </source>
</evidence>
<evidence type="ECO:0000313" key="2">
    <source>
        <dbReference type="Proteomes" id="UP000501690"/>
    </source>
</evidence>